<evidence type="ECO:0000256" key="1">
    <source>
        <dbReference type="SAM" id="Coils"/>
    </source>
</evidence>
<feature type="coiled-coil region" evidence="1">
    <location>
        <begin position="58"/>
        <end position="85"/>
    </location>
</feature>
<sequence>MESNTCREISFPYTNLYLHHLQASLAPTCIQAQIPESEVNSQIDEVELKSTAARDGEWVKLRQEVEEKEEELKRYQDEHDNLKCEWKFFKSNITKEQKQKKYLEKHGGRMDTLKQEIPQARKYLLNHFNQNFNKLKDEEYNKILNELIEQKIKSNSNFLSKTLKSNLYTLTCTPFPESCLARLVFSPITLDSQVRAIMYEILIEGPADPELYTEEIKNVQEWEFEEVEIILDDQGKKEASNFFENTGVDHFCEVIRKIEVKMLDTLILKNFCFRNESLNRIISASMETRIERLVFNNCRFKMTKKSTFDSCYHEEGNGPKPILSELLKQQDMIDSEENNIIDENSDNHIKKRALYGLSFINCYTSSTSTEEDENMDYQSIADLNQNHQFDSYKFPSDPKFKKILSMKSVILSIIRQIDSLKAFYKDRTLVSLTLQNLYLPESSITAIKETCPFLGIFIVGDEVQEN</sequence>
<protein>
    <submittedName>
        <fullName evidence="2">Uncharacterized protein</fullName>
    </submittedName>
</protein>
<evidence type="ECO:0000313" key="2">
    <source>
        <dbReference type="EMBL" id="CAI2386718.1"/>
    </source>
</evidence>
<organism evidence="2 3">
    <name type="scientific">Euplotes crassus</name>
    <dbReference type="NCBI Taxonomy" id="5936"/>
    <lineage>
        <taxon>Eukaryota</taxon>
        <taxon>Sar</taxon>
        <taxon>Alveolata</taxon>
        <taxon>Ciliophora</taxon>
        <taxon>Intramacronucleata</taxon>
        <taxon>Spirotrichea</taxon>
        <taxon>Hypotrichia</taxon>
        <taxon>Euplotida</taxon>
        <taxon>Euplotidae</taxon>
        <taxon>Moneuplotes</taxon>
    </lineage>
</organism>
<dbReference type="AlphaFoldDB" id="A0AAD1Y8Y2"/>
<gene>
    <name evidence="2" type="ORF">ECRASSUSDP1_LOCUS28342</name>
</gene>
<keyword evidence="1" id="KW-0175">Coiled coil</keyword>
<reference evidence="2" key="1">
    <citation type="submission" date="2023-07" db="EMBL/GenBank/DDBJ databases">
        <authorList>
            <consortium name="AG Swart"/>
            <person name="Singh M."/>
            <person name="Singh A."/>
            <person name="Seah K."/>
            <person name="Emmerich C."/>
        </authorList>
    </citation>
    <scope>NUCLEOTIDE SEQUENCE</scope>
    <source>
        <strain evidence="2">DP1</strain>
    </source>
</reference>
<name>A0AAD1Y8Y2_EUPCR</name>
<dbReference type="EMBL" id="CAMPGE010029249">
    <property type="protein sequence ID" value="CAI2386718.1"/>
    <property type="molecule type" value="Genomic_DNA"/>
</dbReference>
<dbReference type="Proteomes" id="UP001295684">
    <property type="component" value="Unassembled WGS sequence"/>
</dbReference>
<proteinExistence type="predicted"/>
<keyword evidence="3" id="KW-1185">Reference proteome</keyword>
<comment type="caution">
    <text evidence="2">The sequence shown here is derived from an EMBL/GenBank/DDBJ whole genome shotgun (WGS) entry which is preliminary data.</text>
</comment>
<accession>A0AAD1Y8Y2</accession>
<evidence type="ECO:0000313" key="3">
    <source>
        <dbReference type="Proteomes" id="UP001295684"/>
    </source>
</evidence>